<proteinExistence type="predicted"/>
<name>A0ABQ3FUW9_9RHOB</name>
<dbReference type="Proteomes" id="UP000658305">
    <property type="component" value="Unassembled WGS sequence"/>
</dbReference>
<accession>A0ABQ3FUW9</accession>
<keyword evidence="2" id="KW-1185">Reference proteome</keyword>
<evidence type="ECO:0000313" key="1">
    <source>
        <dbReference type="EMBL" id="GHC42791.1"/>
    </source>
</evidence>
<sequence>MQYFQEVLTDTVISTSLWDAYDLIGYNGAKITGADAVVAGVAKHPNTVIGDPGAIIRIGTARLKAVGAISAGGAVVSAAAGGVQAQGAGTNRFGRALNAAADGEFVTIVFSIS</sequence>
<dbReference type="RefSeq" id="WP_189383230.1">
    <property type="nucleotide sequence ID" value="NZ_BMYI01000074.1"/>
</dbReference>
<evidence type="ECO:0000313" key="2">
    <source>
        <dbReference type="Proteomes" id="UP000658305"/>
    </source>
</evidence>
<protein>
    <recommendedName>
        <fullName evidence="3">DUF2190 family protein</fullName>
    </recommendedName>
</protein>
<gene>
    <name evidence="1" type="ORF">GCM10007291_50520</name>
</gene>
<reference evidence="2" key="1">
    <citation type="journal article" date="2019" name="Int. J. Syst. Evol. Microbiol.">
        <title>The Global Catalogue of Microorganisms (GCM) 10K type strain sequencing project: providing services to taxonomists for standard genome sequencing and annotation.</title>
        <authorList>
            <consortium name="The Broad Institute Genomics Platform"/>
            <consortium name="The Broad Institute Genome Sequencing Center for Infectious Disease"/>
            <person name="Wu L."/>
            <person name="Ma J."/>
        </authorList>
    </citation>
    <scope>NUCLEOTIDE SEQUENCE [LARGE SCALE GENOMIC DNA]</scope>
    <source>
        <strain evidence="2">KCTC 23298</strain>
    </source>
</reference>
<comment type="caution">
    <text evidence="1">The sequence shown here is derived from an EMBL/GenBank/DDBJ whole genome shotgun (WGS) entry which is preliminary data.</text>
</comment>
<organism evidence="1 2">
    <name type="scientific">Gemmobacter nanjingensis</name>
    <dbReference type="NCBI Taxonomy" id="488454"/>
    <lineage>
        <taxon>Bacteria</taxon>
        <taxon>Pseudomonadati</taxon>
        <taxon>Pseudomonadota</taxon>
        <taxon>Alphaproteobacteria</taxon>
        <taxon>Rhodobacterales</taxon>
        <taxon>Paracoccaceae</taxon>
        <taxon>Gemmobacter</taxon>
    </lineage>
</organism>
<evidence type="ECO:0008006" key="3">
    <source>
        <dbReference type="Google" id="ProtNLM"/>
    </source>
</evidence>
<dbReference type="EMBL" id="BMYI01000074">
    <property type="protein sequence ID" value="GHC42791.1"/>
    <property type="molecule type" value="Genomic_DNA"/>
</dbReference>